<gene>
    <name evidence="1" type="ORF">L873DRAFT_1839756</name>
</gene>
<evidence type="ECO:0000313" key="1">
    <source>
        <dbReference type="EMBL" id="RPB05690.1"/>
    </source>
</evidence>
<organism evidence="1 2">
    <name type="scientific">Choiromyces venosus 120613-1</name>
    <dbReference type="NCBI Taxonomy" id="1336337"/>
    <lineage>
        <taxon>Eukaryota</taxon>
        <taxon>Fungi</taxon>
        <taxon>Dikarya</taxon>
        <taxon>Ascomycota</taxon>
        <taxon>Pezizomycotina</taxon>
        <taxon>Pezizomycetes</taxon>
        <taxon>Pezizales</taxon>
        <taxon>Tuberaceae</taxon>
        <taxon>Choiromyces</taxon>
    </lineage>
</organism>
<keyword evidence="2" id="KW-1185">Reference proteome</keyword>
<sequence>MNGGGSGSGVLALEEEEEEEGLPVVHLGGECTMITGKCCTGEVFDIAPPVSATYDLRYSETQSWSKCVDIASEVSSVWGFQRVGDEGSYSLTWVKSVFSEATFLISGGGVMYAGRTG</sequence>
<proteinExistence type="predicted"/>
<evidence type="ECO:0000313" key="2">
    <source>
        <dbReference type="Proteomes" id="UP000276215"/>
    </source>
</evidence>
<accession>A0A3N4K553</accession>
<dbReference type="EMBL" id="ML120352">
    <property type="protein sequence ID" value="RPB05690.1"/>
    <property type="molecule type" value="Genomic_DNA"/>
</dbReference>
<protein>
    <submittedName>
        <fullName evidence="1">Uncharacterized protein</fullName>
    </submittedName>
</protein>
<dbReference type="Proteomes" id="UP000276215">
    <property type="component" value="Unassembled WGS sequence"/>
</dbReference>
<name>A0A3N4K553_9PEZI</name>
<reference evidence="1 2" key="1">
    <citation type="journal article" date="2018" name="Nat. Ecol. Evol.">
        <title>Pezizomycetes genomes reveal the molecular basis of ectomycorrhizal truffle lifestyle.</title>
        <authorList>
            <person name="Murat C."/>
            <person name="Payen T."/>
            <person name="Noel B."/>
            <person name="Kuo A."/>
            <person name="Morin E."/>
            <person name="Chen J."/>
            <person name="Kohler A."/>
            <person name="Krizsan K."/>
            <person name="Balestrini R."/>
            <person name="Da Silva C."/>
            <person name="Montanini B."/>
            <person name="Hainaut M."/>
            <person name="Levati E."/>
            <person name="Barry K.W."/>
            <person name="Belfiori B."/>
            <person name="Cichocki N."/>
            <person name="Clum A."/>
            <person name="Dockter R.B."/>
            <person name="Fauchery L."/>
            <person name="Guy J."/>
            <person name="Iotti M."/>
            <person name="Le Tacon F."/>
            <person name="Lindquist E.A."/>
            <person name="Lipzen A."/>
            <person name="Malagnac F."/>
            <person name="Mello A."/>
            <person name="Molinier V."/>
            <person name="Miyauchi S."/>
            <person name="Poulain J."/>
            <person name="Riccioni C."/>
            <person name="Rubini A."/>
            <person name="Sitrit Y."/>
            <person name="Splivallo R."/>
            <person name="Traeger S."/>
            <person name="Wang M."/>
            <person name="Zifcakova L."/>
            <person name="Wipf D."/>
            <person name="Zambonelli A."/>
            <person name="Paolocci F."/>
            <person name="Nowrousian M."/>
            <person name="Ottonello S."/>
            <person name="Baldrian P."/>
            <person name="Spatafora J.W."/>
            <person name="Henrissat B."/>
            <person name="Nagy L.G."/>
            <person name="Aury J.M."/>
            <person name="Wincker P."/>
            <person name="Grigoriev I.V."/>
            <person name="Bonfante P."/>
            <person name="Martin F.M."/>
        </authorList>
    </citation>
    <scope>NUCLEOTIDE SEQUENCE [LARGE SCALE GENOMIC DNA]</scope>
    <source>
        <strain evidence="1 2">120613-1</strain>
    </source>
</reference>
<dbReference type="AlphaFoldDB" id="A0A3N4K553"/>